<dbReference type="GO" id="GO:0001042">
    <property type="term" value="F:RNA polymerase I core binding"/>
    <property type="evidence" value="ECO:0007669"/>
    <property type="project" value="TreeGrafter"/>
</dbReference>
<dbReference type="AlphaFoldDB" id="A0A8J9UL73"/>
<dbReference type="PANTHER" id="PTHR12790:SF0">
    <property type="entry name" value="RNA POLYMERASE I-SPECIFIC TRANSCRIPTION INITIATION FACTOR RRN3-RELATED"/>
    <property type="match status" value="1"/>
</dbReference>
<evidence type="ECO:0000313" key="3">
    <source>
        <dbReference type="Proteomes" id="UP000838878"/>
    </source>
</evidence>
<protein>
    <recommendedName>
        <fullName evidence="4">RNA polymerase I-specific transcription initiation factor RRN3</fullName>
    </recommendedName>
</protein>
<comment type="similarity">
    <text evidence="1">Belongs to the RRN3 family.</text>
</comment>
<evidence type="ECO:0000313" key="2">
    <source>
        <dbReference type="EMBL" id="CAH0721957.1"/>
    </source>
</evidence>
<gene>
    <name evidence="2" type="ORF">BINO364_LOCUS7988</name>
</gene>
<dbReference type="OrthoDB" id="26970at2759"/>
<dbReference type="GO" id="GO:0006361">
    <property type="term" value="P:transcription initiation at RNA polymerase I promoter"/>
    <property type="evidence" value="ECO:0007669"/>
    <property type="project" value="InterPro"/>
</dbReference>
<keyword evidence="3" id="KW-1185">Reference proteome</keyword>
<evidence type="ECO:0008006" key="4">
    <source>
        <dbReference type="Google" id="ProtNLM"/>
    </source>
</evidence>
<dbReference type="EMBL" id="OV170223">
    <property type="protein sequence ID" value="CAH0721957.1"/>
    <property type="molecule type" value="Genomic_DNA"/>
</dbReference>
<dbReference type="GO" id="GO:0005634">
    <property type="term" value="C:nucleus"/>
    <property type="evidence" value="ECO:0007669"/>
    <property type="project" value="TreeGrafter"/>
</dbReference>
<dbReference type="Pfam" id="PF05327">
    <property type="entry name" value="RRN3"/>
    <property type="match status" value="1"/>
</dbReference>
<name>A0A8J9UL73_9NEOP</name>
<organism evidence="2 3">
    <name type="scientific">Brenthis ino</name>
    <name type="common">lesser marbled fritillary</name>
    <dbReference type="NCBI Taxonomy" id="405034"/>
    <lineage>
        <taxon>Eukaryota</taxon>
        <taxon>Metazoa</taxon>
        <taxon>Ecdysozoa</taxon>
        <taxon>Arthropoda</taxon>
        <taxon>Hexapoda</taxon>
        <taxon>Insecta</taxon>
        <taxon>Pterygota</taxon>
        <taxon>Neoptera</taxon>
        <taxon>Endopterygota</taxon>
        <taxon>Lepidoptera</taxon>
        <taxon>Glossata</taxon>
        <taxon>Ditrysia</taxon>
        <taxon>Papilionoidea</taxon>
        <taxon>Nymphalidae</taxon>
        <taxon>Heliconiinae</taxon>
        <taxon>Argynnini</taxon>
        <taxon>Brenthis</taxon>
    </lineage>
</organism>
<reference evidence="2" key="1">
    <citation type="submission" date="2021-12" db="EMBL/GenBank/DDBJ databases">
        <authorList>
            <person name="Martin H S."/>
        </authorList>
    </citation>
    <scope>NUCLEOTIDE SEQUENCE</scope>
</reference>
<dbReference type="PANTHER" id="PTHR12790">
    <property type="entry name" value="TRANSCRIPTION INITIATION FACTOR IA RRN3"/>
    <property type="match status" value="1"/>
</dbReference>
<evidence type="ECO:0000256" key="1">
    <source>
        <dbReference type="ARBA" id="ARBA00010098"/>
    </source>
</evidence>
<dbReference type="InterPro" id="IPR007991">
    <property type="entry name" value="RNA_pol_I_trans_ini_fac_RRN3"/>
</dbReference>
<dbReference type="Proteomes" id="UP000838878">
    <property type="component" value="Chromosome 3"/>
</dbReference>
<proteinExistence type="inferred from homology"/>
<accession>A0A8J9UL73</accession>
<dbReference type="GO" id="GO:0001181">
    <property type="term" value="F:RNA polymerase I general transcription initiation factor activity"/>
    <property type="evidence" value="ECO:0007669"/>
    <property type="project" value="InterPro"/>
</dbReference>
<feature type="non-terminal residue" evidence="2">
    <location>
        <position position="534"/>
    </location>
</feature>
<sequence>MARMKVNFKKKQVEQILLSYMRDGNSGPYNELLTVLKDVPLNDDNFRILFEDCLSCVVLLGRELKPFVDILCCIEWASKEEDLVDTYSRFILSLVTAHTYHCPRIMSSLVKLFKADGENWDDSPKEDIVSKWSNIHTVIAQIVAVMPMTSDLLMQTVIEQFPYYKAGCFPNRAYIHNLIWMSKYIPSLREQIMITIVNKMVDMDTNIVDRDKNKQETIFDMEIDEKDEVSETLDFCMLEMLKWLEDERDPVLNIMCNVFERVILPTHGIRHVQFLLLYTISISQQCADRVFTNLWIVAAGLHGLGPGALATRRTAASHLAGLLARCVRVPNSRVIHYLRTMAEWCHSYITATQESTVADNMKVHGAFHAICHAIFYLVAFKNHHLFMSKESLNFVESLNLPRLVTCNLNPLRTCPPQVCRAFSSVTRSHQVVYCQAIIEKNARLTLQNSVQKFDDWFPYDPYTLPVSGKIIWPLCMEYKDVFKDGDDETQYTSLKRKLEIEDDDYLIPSPSQKLASSLSNCISPGFKTSESIFS</sequence>